<name>A0A3N4J2U5_9PEZI</name>
<organism evidence="2 3">
    <name type="scientific">Choiromyces venosus 120613-1</name>
    <dbReference type="NCBI Taxonomy" id="1336337"/>
    <lineage>
        <taxon>Eukaryota</taxon>
        <taxon>Fungi</taxon>
        <taxon>Dikarya</taxon>
        <taxon>Ascomycota</taxon>
        <taxon>Pezizomycotina</taxon>
        <taxon>Pezizomycetes</taxon>
        <taxon>Pezizales</taxon>
        <taxon>Tuberaceae</taxon>
        <taxon>Choiromyces</taxon>
    </lineage>
</organism>
<dbReference type="AlphaFoldDB" id="A0A3N4J2U5"/>
<accession>A0A3N4J2U5</accession>
<dbReference type="OrthoDB" id="5420423at2759"/>
<proteinExistence type="predicted"/>
<evidence type="ECO:0000256" key="1">
    <source>
        <dbReference type="SAM" id="MobiDB-lite"/>
    </source>
</evidence>
<gene>
    <name evidence="2" type="ORF">L873DRAFT_1848313</name>
</gene>
<sequence length="296" mass="33314">MYIQSISHLDLVDQDKRSLSEDALPSIIYPLLSTILLNIGPKASNFCKLLLLAMIPLILLSCMENSFADMSLPRPYYSWEITRRFNYIQGFFKAIAWKVEEVNAINSKHAQFFLERVGNAMNKVRTLKDMCMGRTLAYSKGYKDMGVLMKELREIEVEVNLYVEEVKAFKAEASEVTLEGEKGRVDLGGGRFSHLSLNSPARRRPHPPILQQPARDSANIRTRNIGGGTRAQGLSRTNAIPVVRRTPVPRRALLESRRRAAYTTNILSPKPNRTMLLGASNSLLDVTDGKKARFSS</sequence>
<feature type="region of interest" description="Disordered" evidence="1">
    <location>
        <begin position="196"/>
        <end position="216"/>
    </location>
</feature>
<dbReference type="EMBL" id="ML120498">
    <property type="protein sequence ID" value="RPA91408.1"/>
    <property type="molecule type" value="Genomic_DNA"/>
</dbReference>
<evidence type="ECO:0000313" key="2">
    <source>
        <dbReference type="EMBL" id="RPA91408.1"/>
    </source>
</evidence>
<evidence type="ECO:0000313" key="3">
    <source>
        <dbReference type="Proteomes" id="UP000276215"/>
    </source>
</evidence>
<dbReference type="Proteomes" id="UP000276215">
    <property type="component" value="Unassembled WGS sequence"/>
</dbReference>
<protein>
    <submittedName>
        <fullName evidence="2">Uncharacterized protein</fullName>
    </submittedName>
</protein>
<reference evidence="2 3" key="1">
    <citation type="journal article" date="2018" name="Nat. Ecol. Evol.">
        <title>Pezizomycetes genomes reveal the molecular basis of ectomycorrhizal truffle lifestyle.</title>
        <authorList>
            <person name="Murat C."/>
            <person name="Payen T."/>
            <person name="Noel B."/>
            <person name="Kuo A."/>
            <person name="Morin E."/>
            <person name="Chen J."/>
            <person name="Kohler A."/>
            <person name="Krizsan K."/>
            <person name="Balestrini R."/>
            <person name="Da Silva C."/>
            <person name="Montanini B."/>
            <person name="Hainaut M."/>
            <person name="Levati E."/>
            <person name="Barry K.W."/>
            <person name="Belfiori B."/>
            <person name="Cichocki N."/>
            <person name="Clum A."/>
            <person name="Dockter R.B."/>
            <person name="Fauchery L."/>
            <person name="Guy J."/>
            <person name="Iotti M."/>
            <person name="Le Tacon F."/>
            <person name="Lindquist E.A."/>
            <person name="Lipzen A."/>
            <person name="Malagnac F."/>
            <person name="Mello A."/>
            <person name="Molinier V."/>
            <person name="Miyauchi S."/>
            <person name="Poulain J."/>
            <person name="Riccioni C."/>
            <person name="Rubini A."/>
            <person name="Sitrit Y."/>
            <person name="Splivallo R."/>
            <person name="Traeger S."/>
            <person name="Wang M."/>
            <person name="Zifcakova L."/>
            <person name="Wipf D."/>
            <person name="Zambonelli A."/>
            <person name="Paolocci F."/>
            <person name="Nowrousian M."/>
            <person name="Ottonello S."/>
            <person name="Baldrian P."/>
            <person name="Spatafora J.W."/>
            <person name="Henrissat B."/>
            <person name="Nagy L.G."/>
            <person name="Aury J.M."/>
            <person name="Wincker P."/>
            <person name="Grigoriev I.V."/>
            <person name="Bonfante P."/>
            <person name="Martin F.M."/>
        </authorList>
    </citation>
    <scope>NUCLEOTIDE SEQUENCE [LARGE SCALE GENOMIC DNA]</scope>
    <source>
        <strain evidence="2 3">120613-1</strain>
    </source>
</reference>
<keyword evidence="3" id="KW-1185">Reference proteome</keyword>